<feature type="transmembrane region" description="Helical" evidence="1">
    <location>
        <begin position="123"/>
        <end position="141"/>
    </location>
</feature>
<accession>A0A1Y6BBX4</accession>
<feature type="transmembrane region" description="Helical" evidence="1">
    <location>
        <begin position="6"/>
        <end position="26"/>
    </location>
</feature>
<dbReference type="AlphaFoldDB" id="A0A1Y6BBX4"/>
<dbReference type="EMBL" id="FWZT01000003">
    <property type="protein sequence ID" value="SMF03206.1"/>
    <property type="molecule type" value="Genomic_DNA"/>
</dbReference>
<dbReference type="OrthoDB" id="329757at2"/>
<evidence type="ECO:0000313" key="2">
    <source>
        <dbReference type="EMBL" id="SMF03206.1"/>
    </source>
</evidence>
<keyword evidence="1" id="KW-1133">Transmembrane helix</keyword>
<gene>
    <name evidence="2" type="ORF">SAMN06296036_103320</name>
</gene>
<evidence type="ECO:0000313" key="3">
    <source>
        <dbReference type="Proteomes" id="UP000192907"/>
    </source>
</evidence>
<dbReference type="STRING" id="1513793.SAMN06296036_103320"/>
<keyword evidence="1" id="KW-0812">Transmembrane</keyword>
<feature type="transmembrane region" description="Helical" evidence="1">
    <location>
        <begin position="80"/>
        <end position="103"/>
    </location>
</feature>
<proteinExistence type="predicted"/>
<keyword evidence="3" id="KW-1185">Reference proteome</keyword>
<name>A0A1Y6BBX4_9BACT</name>
<feature type="transmembrane region" description="Helical" evidence="1">
    <location>
        <begin position="54"/>
        <end position="74"/>
    </location>
</feature>
<organism evidence="2 3">
    <name type="scientific">Pseudobacteriovorax antillogorgiicola</name>
    <dbReference type="NCBI Taxonomy" id="1513793"/>
    <lineage>
        <taxon>Bacteria</taxon>
        <taxon>Pseudomonadati</taxon>
        <taxon>Bdellovibrionota</taxon>
        <taxon>Oligoflexia</taxon>
        <taxon>Oligoflexales</taxon>
        <taxon>Pseudobacteriovoracaceae</taxon>
        <taxon>Pseudobacteriovorax</taxon>
    </lineage>
</organism>
<evidence type="ECO:0000256" key="1">
    <source>
        <dbReference type="SAM" id="Phobius"/>
    </source>
</evidence>
<protein>
    <submittedName>
        <fullName evidence="2">Uncharacterized protein</fullName>
    </submittedName>
</protein>
<dbReference type="RefSeq" id="WP_132315789.1">
    <property type="nucleotide sequence ID" value="NZ_FWZT01000003.1"/>
</dbReference>
<sequence length="190" mass="20274">MDIVSALSSGLLGAAAMFLFMELVTLSKLANADMVRAVGSLFTRRYENSLKVGLTLHLIAGLGFGLAYCGMLNLIGSNEIAVNVGIGVFSGFVHGFLVSYVILIEGQNRHPLTEFRSAGFEVAVAHVVGHVFYGAIVAYSYATQVLPASTTEVTFTGWDIYQTYMAVLGTLTVLGLVALSIKNSLDNLQK</sequence>
<feature type="transmembrane region" description="Helical" evidence="1">
    <location>
        <begin position="161"/>
        <end position="181"/>
    </location>
</feature>
<keyword evidence="1" id="KW-0472">Membrane</keyword>
<reference evidence="3" key="1">
    <citation type="submission" date="2017-04" db="EMBL/GenBank/DDBJ databases">
        <authorList>
            <person name="Varghese N."/>
            <person name="Submissions S."/>
        </authorList>
    </citation>
    <scope>NUCLEOTIDE SEQUENCE [LARGE SCALE GENOMIC DNA]</scope>
    <source>
        <strain evidence="3">RKEM611</strain>
    </source>
</reference>
<dbReference type="Proteomes" id="UP000192907">
    <property type="component" value="Unassembled WGS sequence"/>
</dbReference>